<proteinExistence type="predicted"/>
<keyword evidence="10" id="KW-1185">Reference proteome</keyword>
<dbReference type="CDD" id="cd00167">
    <property type="entry name" value="SANT"/>
    <property type="match status" value="2"/>
</dbReference>
<protein>
    <submittedName>
        <fullName evidence="9">Uncharacterized protein</fullName>
    </submittedName>
</protein>
<dbReference type="FunFam" id="1.10.10.60:FF:000060">
    <property type="entry name" value="MYB transcription factor"/>
    <property type="match status" value="1"/>
</dbReference>
<feature type="domain" description="HTH myb-type" evidence="8">
    <location>
        <begin position="69"/>
        <end position="118"/>
    </location>
</feature>
<keyword evidence="4" id="KW-0238">DNA-binding</keyword>
<evidence type="ECO:0000313" key="10">
    <source>
        <dbReference type="Proteomes" id="UP001634393"/>
    </source>
</evidence>
<dbReference type="InterPro" id="IPR009057">
    <property type="entry name" value="Homeodomain-like_sf"/>
</dbReference>
<organism evidence="9 10">
    <name type="scientific">Penstemon smallii</name>
    <dbReference type="NCBI Taxonomy" id="265156"/>
    <lineage>
        <taxon>Eukaryota</taxon>
        <taxon>Viridiplantae</taxon>
        <taxon>Streptophyta</taxon>
        <taxon>Embryophyta</taxon>
        <taxon>Tracheophyta</taxon>
        <taxon>Spermatophyta</taxon>
        <taxon>Magnoliopsida</taxon>
        <taxon>eudicotyledons</taxon>
        <taxon>Gunneridae</taxon>
        <taxon>Pentapetalae</taxon>
        <taxon>asterids</taxon>
        <taxon>lamiids</taxon>
        <taxon>Lamiales</taxon>
        <taxon>Plantaginaceae</taxon>
        <taxon>Cheloneae</taxon>
        <taxon>Penstemon</taxon>
    </lineage>
</organism>
<reference evidence="9 10" key="1">
    <citation type="submission" date="2024-12" db="EMBL/GenBank/DDBJ databases">
        <title>The unique morphological basis and parallel evolutionary history of personate flowers in Penstemon.</title>
        <authorList>
            <person name="Depatie T.H."/>
            <person name="Wessinger C.A."/>
        </authorList>
    </citation>
    <scope>NUCLEOTIDE SEQUENCE [LARGE SCALE GENOMIC DNA]</scope>
    <source>
        <strain evidence="9">WTNN_2</strain>
        <tissue evidence="9">Leaf</tissue>
    </source>
</reference>
<dbReference type="PROSITE" id="PS50090">
    <property type="entry name" value="MYB_LIKE"/>
    <property type="match status" value="2"/>
</dbReference>
<dbReference type="PANTHER" id="PTHR45614:SF264">
    <property type="entry name" value="HOMEODOMAIN-RELATED"/>
    <property type="match status" value="1"/>
</dbReference>
<dbReference type="SMART" id="SM00717">
    <property type="entry name" value="SANT"/>
    <property type="match status" value="2"/>
</dbReference>
<feature type="domain" description="Myb-like" evidence="7">
    <location>
        <begin position="64"/>
        <end position="114"/>
    </location>
</feature>
<evidence type="ECO:0000259" key="8">
    <source>
        <dbReference type="PROSITE" id="PS51294"/>
    </source>
</evidence>
<dbReference type="Gene3D" id="1.10.10.60">
    <property type="entry name" value="Homeodomain-like"/>
    <property type="match status" value="2"/>
</dbReference>
<evidence type="ECO:0000259" key="7">
    <source>
        <dbReference type="PROSITE" id="PS50090"/>
    </source>
</evidence>
<keyword evidence="3" id="KW-0805">Transcription regulation</keyword>
<dbReference type="AlphaFoldDB" id="A0ABD3U746"/>
<name>A0ABD3U746_9LAMI</name>
<dbReference type="Proteomes" id="UP001634393">
    <property type="component" value="Unassembled WGS sequence"/>
</dbReference>
<dbReference type="PROSITE" id="PS51294">
    <property type="entry name" value="HTH_MYB"/>
    <property type="match status" value="2"/>
</dbReference>
<dbReference type="PANTHER" id="PTHR45614">
    <property type="entry name" value="MYB PROTEIN-RELATED"/>
    <property type="match status" value="1"/>
</dbReference>
<keyword evidence="5" id="KW-0804">Transcription</keyword>
<evidence type="ECO:0000256" key="5">
    <source>
        <dbReference type="ARBA" id="ARBA00023163"/>
    </source>
</evidence>
<dbReference type="InterPro" id="IPR017930">
    <property type="entry name" value="Myb_dom"/>
</dbReference>
<sequence length="257" mass="28126">MEAYGAANSNNKRRCTKCPWGREEDEILTALVKTHGVGNWNYIADHIPGRTGQSCRLRWFNQLDPKVDKSPFSEEDLQKLLVLHRVYGNRWSTIVRFFPGRTDNQIKNQYHVLAGSHYMKASSPSSSSTVPVGTPLNGVFINLSWYRSTVSSVEVGSQFFNNSTGFAPHLADRIETPLFSGGPSSFNAASLAQSFNSFDSMSLGNVYGHLGASRGDFMMLDGNSAKISESCPVALPKQGADGGDLQFIDFLGVGTSE</sequence>
<dbReference type="InterPro" id="IPR001005">
    <property type="entry name" value="SANT/Myb"/>
</dbReference>
<dbReference type="InterPro" id="IPR050560">
    <property type="entry name" value="MYB_TF"/>
</dbReference>
<evidence type="ECO:0000256" key="2">
    <source>
        <dbReference type="ARBA" id="ARBA00022737"/>
    </source>
</evidence>
<dbReference type="SUPFAM" id="SSF46689">
    <property type="entry name" value="Homeodomain-like"/>
    <property type="match status" value="1"/>
</dbReference>
<dbReference type="Pfam" id="PF00249">
    <property type="entry name" value="Myb_DNA-binding"/>
    <property type="match status" value="2"/>
</dbReference>
<evidence type="ECO:0000256" key="3">
    <source>
        <dbReference type="ARBA" id="ARBA00023015"/>
    </source>
</evidence>
<evidence type="ECO:0000256" key="4">
    <source>
        <dbReference type="ARBA" id="ARBA00023125"/>
    </source>
</evidence>
<keyword evidence="2" id="KW-0677">Repeat</keyword>
<evidence type="ECO:0000313" key="9">
    <source>
        <dbReference type="EMBL" id="KAL3844751.1"/>
    </source>
</evidence>
<feature type="domain" description="Myb-like" evidence="7">
    <location>
        <begin position="12"/>
        <end position="63"/>
    </location>
</feature>
<feature type="domain" description="HTH myb-type" evidence="8">
    <location>
        <begin position="12"/>
        <end position="67"/>
    </location>
</feature>
<dbReference type="EMBL" id="JBJXBP010000002">
    <property type="protein sequence ID" value="KAL3844751.1"/>
    <property type="molecule type" value="Genomic_DNA"/>
</dbReference>
<dbReference type="GO" id="GO:0005634">
    <property type="term" value="C:nucleus"/>
    <property type="evidence" value="ECO:0007669"/>
    <property type="project" value="UniProtKB-SubCell"/>
</dbReference>
<dbReference type="GO" id="GO:0003677">
    <property type="term" value="F:DNA binding"/>
    <property type="evidence" value="ECO:0007669"/>
    <property type="project" value="UniProtKB-KW"/>
</dbReference>
<gene>
    <name evidence="9" type="ORF">ACJIZ3_002154</name>
</gene>
<comment type="subcellular location">
    <subcellularLocation>
        <location evidence="1">Nucleus</location>
    </subcellularLocation>
</comment>
<evidence type="ECO:0000256" key="1">
    <source>
        <dbReference type="ARBA" id="ARBA00004123"/>
    </source>
</evidence>
<accession>A0ABD3U746</accession>
<comment type="caution">
    <text evidence="9">The sequence shown here is derived from an EMBL/GenBank/DDBJ whole genome shotgun (WGS) entry which is preliminary data.</text>
</comment>
<keyword evidence="6" id="KW-0539">Nucleus</keyword>
<evidence type="ECO:0000256" key="6">
    <source>
        <dbReference type="ARBA" id="ARBA00023242"/>
    </source>
</evidence>